<name>A0AAD2K1Y4_9AGAR</name>
<sequence length="77" mass="8770">MIMQLSDPVHGNPRRRSSSSLQSWKCPSQISSHARGAFSGSSQVTVDDKFVTKLISERQLWARQCFFRRNSTSQPRS</sequence>
<proteinExistence type="predicted"/>
<gene>
    <name evidence="2" type="ORF">MYCIT1_LOCUS21739</name>
</gene>
<keyword evidence="3" id="KW-1185">Reference proteome</keyword>
<organism evidence="2 3">
    <name type="scientific">Mycena citricolor</name>
    <dbReference type="NCBI Taxonomy" id="2018698"/>
    <lineage>
        <taxon>Eukaryota</taxon>
        <taxon>Fungi</taxon>
        <taxon>Dikarya</taxon>
        <taxon>Basidiomycota</taxon>
        <taxon>Agaricomycotina</taxon>
        <taxon>Agaricomycetes</taxon>
        <taxon>Agaricomycetidae</taxon>
        <taxon>Agaricales</taxon>
        <taxon>Marasmiineae</taxon>
        <taxon>Mycenaceae</taxon>
        <taxon>Mycena</taxon>
    </lineage>
</organism>
<dbReference type="EMBL" id="CAVNYO010000403">
    <property type="protein sequence ID" value="CAK5274512.1"/>
    <property type="molecule type" value="Genomic_DNA"/>
</dbReference>
<feature type="region of interest" description="Disordered" evidence="1">
    <location>
        <begin position="1"/>
        <end position="24"/>
    </location>
</feature>
<comment type="caution">
    <text evidence="2">The sequence shown here is derived from an EMBL/GenBank/DDBJ whole genome shotgun (WGS) entry which is preliminary data.</text>
</comment>
<accession>A0AAD2K1Y4</accession>
<dbReference type="AlphaFoldDB" id="A0AAD2K1Y4"/>
<evidence type="ECO:0000313" key="2">
    <source>
        <dbReference type="EMBL" id="CAK5274512.1"/>
    </source>
</evidence>
<dbReference type="Proteomes" id="UP001295794">
    <property type="component" value="Unassembled WGS sequence"/>
</dbReference>
<protein>
    <submittedName>
        <fullName evidence="2">Uncharacterized protein</fullName>
    </submittedName>
</protein>
<reference evidence="2" key="1">
    <citation type="submission" date="2023-11" db="EMBL/GenBank/DDBJ databases">
        <authorList>
            <person name="De Vega J J."/>
            <person name="De Vega J J."/>
        </authorList>
    </citation>
    <scope>NUCLEOTIDE SEQUENCE</scope>
</reference>
<evidence type="ECO:0000313" key="3">
    <source>
        <dbReference type="Proteomes" id="UP001295794"/>
    </source>
</evidence>
<evidence type="ECO:0000256" key="1">
    <source>
        <dbReference type="SAM" id="MobiDB-lite"/>
    </source>
</evidence>